<reference evidence="2" key="1">
    <citation type="submission" date="2021-01" db="EMBL/GenBank/DDBJ databases">
        <authorList>
            <consortium name="Genoscope - CEA"/>
            <person name="William W."/>
        </authorList>
    </citation>
    <scope>NUCLEOTIDE SEQUENCE</scope>
</reference>
<dbReference type="OrthoDB" id="295698at2759"/>
<keyword evidence="1" id="KW-0175">Coiled coil</keyword>
<dbReference type="AlphaFoldDB" id="A0A8S1YF95"/>
<dbReference type="OMA" id="KQFEQFD"/>
<name>A0A8S1YF95_PAROT</name>
<feature type="coiled-coil region" evidence="1">
    <location>
        <begin position="145"/>
        <end position="315"/>
    </location>
</feature>
<gene>
    <name evidence="2" type="ORF">POCTA_138.1.T1540118</name>
</gene>
<protein>
    <submittedName>
        <fullName evidence="2">Uncharacterized protein</fullName>
    </submittedName>
</protein>
<comment type="caution">
    <text evidence="2">The sequence shown here is derived from an EMBL/GenBank/DDBJ whole genome shotgun (WGS) entry which is preliminary data.</text>
</comment>
<evidence type="ECO:0000313" key="2">
    <source>
        <dbReference type="EMBL" id="CAD8211527.1"/>
    </source>
</evidence>
<dbReference type="EMBL" id="CAJJDP010000156">
    <property type="protein sequence ID" value="CAD8211527.1"/>
    <property type="molecule type" value="Genomic_DNA"/>
</dbReference>
<organism evidence="2 3">
    <name type="scientific">Paramecium octaurelia</name>
    <dbReference type="NCBI Taxonomy" id="43137"/>
    <lineage>
        <taxon>Eukaryota</taxon>
        <taxon>Sar</taxon>
        <taxon>Alveolata</taxon>
        <taxon>Ciliophora</taxon>
        <taxon>Intramacronucleata</taxon>
        <taxon>Oligohymenophorea</taxon>
        <taxon>Peniculida</taxon>
        <taxon>Parameciidae</taxon>
        <taxon>Paramecium</taxon>
    </lineage>
</organism>
<sequence length="398" mass="47215">MNTQIKATRQPLSQIDFNQDLDNCGTTPKHKQFKTAITLNSDYKNNQNYNVQFKVKQQNQAIDQPSINNASRLNENNTIFMSPAPLRRNTQFQIQQQQQQQITSPLQKNYSQKHFQPNSPITKPNMQFRGVSQQPFSQNVSHTTTQKLESDVQILKNQNHALQQQIFQLESNIQRGNSTQFIKELENKILMLSKLNEKLNQDNQQLIKISNVEQLRKEKDLQSKQLEELESQYENLLKQFEQFDCQKLNEMEQMNQENKIENLVMDLEDKITGLIIENEKLNQQIQEGMKIDQNIEQLQLEVQQHQIAYQKLKHEEVQYRFKYDTANYDEKVSKRHQQQSDSSRDKVFENIKLLEEENSKLRGLLKDVDYEEEIKDLEDRIRVIAQDNKKLEMFLLQK</sequence>
<evidence type="ECO:0000313" key="3">
    <source>
        <dbReference type="Proteomes" id="UP000683925"/>
    </source>
</evidence>
<evidence type="ECO:0000256" key="1">
    <source>
        <dbReference type="SAM" id="Coils"/>
    </source>
</evidence>
<keyword evidence="3" id="KW-1185">Reference proteome</keyword>
<proteinExistence type="predicted"/>
<accession>A0A8S1YF95</accession>
<dbReference type="Proteomes" id="UP000683925">
    <property type="component" value="Unassembled WGS sequence"/>
</dbReference>